<dbReference type="PhylomeDB" id="B8MMD7"/>
<dbReference type="InParanoid" id="B8MMD7"/>
<dbReference type="GeneID" id="8104021"/>
<accession>B8MMD7</accession>
<dbReference type="VEuPathDB" id="FungiDB:TSTA_099430"/>
<dbReference type="Proteomes" id="UP000001745">
    <property type="component" value="Unassembled WGS sequence"/>
</dbReference>
<dbReference type="AlphaFoldDB" id="B8MMD7"/>
<dbReference type="HOGENOM" id="CLU_1409663_0_0_1"/>
<sequence length="193" mass="20916">MISASVQSWSSFPERHKRQLLMATCYTNFNVKDMVPSALLLPSVGATEHITAADDAEYVRSRMLLPVLDIEQHNVIVISHSYSSIPASAAARGLSKADRIAEGKKTWVLGQIFIAAVAAKGGDGLDLVANIGGHMPPHIRVDAVPYAAQTMMLQATGKEWNTWEIETGHSPQLAAPEKLADILVQIAKMFEAL</sequence>
<dbReference type="eggNOG" id="ENOG502SJ7P">
    <property type="taxonomic scope" value="Eukaryota"/>
</dbReference>
<dbReference type="InterPro" id="IPR052897">
    <property type="entry name" value="Sec-Metab_Biosynth_Hydrolase"/>
</dbReference>
<reference evidence="2" key="1">
    <citation type="journal article" date="2015" name="Genome Announc.">
        <title>Genome sequence of the AIDS-associated pathogen Penicillium marneffei (ATCC18224) and its near taxonomic relative Talaromyces stipitatus (ATCC10500).</title>
        <authorList>
            <person name="Nierman W.C."/>
            <person name="Fedorova-Abrams N.D."/>
            <person name="Andrianopoulos A."/>
        </authorList>
    </citation>
    <scope>NUCLEOTIDE SEQUENCE [LARGE SCALE GENOMIC DNA]</scope>
    <source>
        <strain evidence="2">ATCC 10500 / CBS 375.48 / QM 6759 / NRRL 1006</strain>
    </source>
</reference>
<dbReference type="STRING" id="441959.B8MMD7"/>
<dbReference type="OrthoDB" id="408373at2759"/>
<name>B8MMD7_TALSN</name>
<gene>
    <name evidence="1" type="ORF">TSTA_099430</name>
</gene>
<organism evidence="1 2">
    <name type="scientific">Talaromyces stipitatus (strain ATCC 10500 / CBS 375.48 / QM 6759 / NRRL 1006)</name>
    <name type="common">Penicillium stipitatum</name>
    <dbReference type="NCBI Taxonomy" id="441959"/>
    <lineage>
        <taxon>Eukaryota</taxon>
        <taxon>Fungi</taxon>
        <taxon>Dikarya</taxon>
        <taxon>Ascomycota</taxon>
        <taxon>Pezizomycotina</taxon>
        <taxon>Eurotiomycetes</taxon>
        <taxon>Eurotiomycetidae</taxon>
        <taxon>Eurotiales</taxon>
        <taxon>Trichocomaceae</taxon>
        <taxon>Talaromyces</taxon>
        <taxon>Talaromyces sect. Talaromyces</taxon>
    </lineage>
</organism>
<evidence type="ECO:0000313" key="1">
    <source>
        <dbReference type="EMBL" id="EED13691.1"/>
    </source>
</evidence>
<proteinExistence type="predicted"/>
<dbReference type="PANTHER" id="PTHR37017:SF8">
    <property type="entry name" value="AB HYDROLASE-1 DOMAIN-CONTAINING PROTEIN"/>
    <property type="match status" value="1"/>
</dbReference>
<evidence type="ECO:0008006" key="3">
    <source>
        <dbReference type="Google" id="ProtNLM"/>
    </source>
</evidence>
<dbReference type="EMBL" id="EQ962658">
    <property type="protein sequence ID" value="EED13691.1"/>
    <property type="molecule type" value="Genomic_DNA"/>
</dbReference>
<evidence type="ECO:0000313" key="2">
    <source>
        <dbReference type="Proteomes" id="UP000001745"/>
    </source>
</evidence>
<protein>
    <recommendedName>
        <fullName evidence="3">AB hydrolase-1 domain-containing protein</fullName>
    </recommendedName>
</protein>
<dbReference type="PANTHER" id="PTHR37017">
    <property type="entry name" value="AB HYDROLASE-1 DOMAIN-CONTAINING PROTEIN-RELATED"/>
    <property type="match status" value="1"/>
</dbReference>
<keyword evidence="2" id="KW-1185">Reference proteome</keyword>
<dbReference type="RefSeq" id="XP_002485929.1">
    <property type="nucleotide sequence ID" value="XM_002485884.1"/>
</dbReference>